<keyword evidence="14" id="KW-1185">Reference proteome</keyword>
<evidence type="ECO:0000256" key="12">
    <source>
        <dbReference type="HAMAP-Rule" id="MF_00115"/>
    </source>
</evidence>
<accession>A0A4R2IGK3</accession>
<evidence type="ECO:0000313" key="13">
    <source>
        <dbReference type="EMBL" id="TCO42838.1"/>
    </source>
</evidence>
<keyword evidence="11 12" id="KW-0407">Ion channel</keyword>
<dbReference type="AlphaFoldDB" id="A0A4R2IGK3"/>
<protein>
    <recommendedName>
        <fullName evidence="12">Large-conductance mechanosensitive channel</fullName>
    </recommendedName>
</protein>
<comment type="caution">
    <text evidence="12">Lacks conserved residue(s) required for the propagation of feature annotation.</text>
</comment>
<evidence type="ECO:0000256" key="6">
    <source>
        <dbReference type="ARBA" id="ARBA00022519"/>
    </source>
</evidence>
<evidence type="ECO:0000256" key="3">
    <source>
        <dbReference type="ARBA" id="ARBA00011255"/>
    </source>
</evidence>
<dbReference type="InterPro" id="IPR001185">
    <property type="entry name" value="MS_channel"/>
</dbReference>
<evidence type="ECO:0000313" key="14">
    <source>
        <dbReference type="Proteomes" id="UP000294862"/>
    </source>
</evidence>
<evidence type="ECO:0000256" key="9">
    <source>
        <dbReference type="ARBA" id="ARBA00023065"/>
    </source>
</evidence>
<keyword evidence="4 12" id="KW-0813">Transport</keyword>
<keyword evidence="8 12" id="KW-1133">Transmembrane helix</keyword>
<evidence type="ECO:0000256" key="4">
    <source>
        <dbReference type="ARBA" id="ARBA00022448"/>
    </source>
</evidence>
<evidence type="ECO:0000256" key="1">
    <source>
        <dbReference type="ARBA" id="ARBA00004651"/>
    </source>
</evidence>
<dbReference type="NCBIfam" id="NF001843">
    <property type="entry name" value="PRK00567.1-4"/>
    <property type="match status" value="1"/>
</dbReference>
<evidence type="ECO:0000256" key="10">
    <source>
        <dbReference type="ARBA" id="ARBA00023136"/>
    </source>
</evidence>
<dbReference type="Gene3D" id="1.10.1200.120">
    <property type="entry name" value="Large-conductance mechanosensitive channel, MscL, domain 1"/>
    <property type="match status" value="1"/>
</dbReference>
<dbReference type="PROSITE" id="PS01327">
    <property type="entry name" value="MSCL"/>
    <property type="match status" value="1"/>
</dbReference>
<dbReference type="InterPro" id="IPR036019">
    <property type="entry name" value="MscL_channel"/>
</dbReference>
<dbReference type="FunFam" id="1.10.1200.120:FF:000001">
    <property type="entry name" value="Large-conductance mechanosensitive channel"/>
    <property type="match status" value="1"/>
</dbReference>
<dbReference type="PANTHER" id="PTHR30266">
    <property type="entry name" value="MECHANOSENSITIVE CHANNEL MSCL"/>
    <property type="match status" value="1"/>
</dbReference>
<dbReference type="InterPro" id="IPR019823">
    <property type="entry name" value="Mechanosensitive_channel_CS"/>
</dbReference>
<dbReference type="Pfam" id="PF01741">
    <property type="entry name" value="MscL"/>
    <property type="match status" value="1"/>
</dbReference>
<evidence type="ECO:0000256" key="7">
    <source>
        <dbReference type="ARBA" id="ARBA00022692"/>
    </source>
</evidence>
<evidence type="ECO:0000256" key="8">
    <source>
        <dbReference type="ARBA" id="ARBA00022989"/>
    </source>
</evidence>
<dbReference type="RefSeq" id="WP_131992269.1">
    <property type="nucleotide sequence ID" value="NZ_JACGXM010000001.1"/>
</dbReference>
<feature type="transmembrane region" description="Helical" evidence="12">
    <location>
        <begin position="76"/>
        <end position="97"/>
    </location>
</feature>
<comment type="caution">
    <text evidence="13">The sequence shown here is derived from an EMBL/GenBank/DDBJ whole genome shotgun (WGS) entry which is preliminary data.</text>
</comment>
<comment type="similarity">
    <text evidence="2 12">Belongs to the MscL family.</text>
</comment>
<sequence>MGMLSEFKAFAMRGNVMDLAVGVVIGAAFGKIVTSLVDQVIMPPIGMLIGGVDFSAYKWVLQPAGPDGKGEVALQYGAFINTVIQFLIVALAIFIVVKIMNRMIRKEEAAPAPPSAEVVLLTEIRDLLKKG</sequence>
<keyword evidence="10 12" id="KW-0472">Membrane</keyword>
<name>A0A4R2IGK3_9GAMM</name>
<evidence type="ECO:0000256" key="2">
    <source>
        <dbReference type="ARBA" id="ARBA00007254"/>
    </source>
</evidence>
<reference evidence="13 14" key="1">
    <citation type="journal article" date="2015" name="Stand. Genomic Sci.">
        <title>Genomic Encyclopedia of Bacterial and Archaeal Type Strains, Phase III: the genomes of soil and plant-associated and newly described type strains.</title>
        <authorList>
            <person name="Whitman W.B."/>
            <person name="Woyke T."/>
            <person name="Klenk H.P."/>
            <person name="Zhou Y."/>
            <person name="Lilburn T.G."/>
            <person name="Beck B.J."/>
            <person name="De Vos P."/>
            <person name="Vandamme P."/>
            <person name="Eisen J.A."/>
            <person name="Garrity G."/>
            <person name="Hugenholtz P."/>
            <person name="Kyrpides N.C."/>
        </authorList>
    </citation>
    <scope>NUCLEOTIDE SEQUENCE [LARGE SCALE GENOMIC DNA]</scope>
    <source>
        <strain evidence="13 14">A3</strain>
    </source>
</reference>
<keyword evidence="7 12" id="KW-0812">Transmembrane</keyword>
<evidence type="ECO:0000256" key="5">
    <source>
        <dbReference type="ARBA" id="ARBA00022475"/>
    </source>
</evidence>
<keyword evidence="9 12" id="KW-0406">Ion transport</keyword>
<keyword evidence="5 12" id="KW-1003">Cell membrane</keyword>
<dbReference type="Proteomes" id="UP000294862">
    <property type="component" value="Unassembled WGS sequence"/>
</dbReference>
<dbReference type="OrthoDB" id="9810350at2"/>
<dbReference type="InterPro" id="IPR037673">
    <property type="entry name" value="MSC/AndL"/>
</dbReference>
<dbReference type="GO" id="GO:0008381">
    <property type="term" value="F:mechanosensitive monoatomic ion channel activity"/>
    <property type="evidence" value="ECO:0007669"/>
    <property type="project" value="UniProtKB-UniRule"/>
</dbReference>
<evidence type="ECO:0000256" key="11">
    <source>
        <dbReference type="ARBA" id="ARBA00023303"/>
    </source>
</evidence>
<dbReference type="EMBL" id="SLWQ01000001">
    <property type="protein sequence ID" value="TCO42838.1"/>
    <property type="molecule type" value="Genomic_DNA"/>
</dbReference>
<gene>
    <name evidence="12" type="primary">mscL</name>
    <name evidence="13" type="ORF">EV148_101245</name>
</gene>
<comment type="subunit">
    <text evidence="3 12">Homopentamer.</text>
</comment>
<dbReference type="GO" id="GO:0005886">
    <property type="term" value="C:plasma membrane"/>
    <property type="evidence" value="ECO:0007669"/>
    <property type="project" value="UniProtKB-SubCell"/>
</dbReference>
<dbReference type="SUPFAM" id="SSF81330">
    <property type="entry name" value="Gated mechanosensitive channel"/>
    <property type="match status" value="1"/>
</dbReference>
<dbReference type="PRINTS" id="PR01264">
    <property type="entry name" value="MECHCHANNEL"/>
</dbReference>
<dbReference type="HAMAP" id="MF_00115">
    <property type="entry name" value="MscL"/>
    <property type="match status" value="1"/>
</dbReference>
<comment type="function">
    <text evidence="12">Channel that opens in response to stretch forces in the membrane lipid bilayer. May participate in the regulation of osmotic pressure changes within the cell.</text>
</comment>
<dbReference type="PANTHER" id="PTHR30266:SF2">
    <property type="entry name" value="LARGE-CONDUCTANCE MECHANOSENSITIVE CHANNEL"/>
    <property type="match status" value="1"/>
</dbReference>
<keyword evidence="6 12" id="KW-0997">Cell inner membrane</keyword>
<organism evidence="13 14">
    <name type="scientific">Dokdonella fugitiva</name>
    <dbReference type="NCBI Taxonomy" id="328517"/>
    <lineage>
        <taxon>Bacteria</taxon>
        <taxon>Pseudomonadati</taxon>
        <taxon>Pseudomonadota</taxon>
        <taxon>Gammaproteobacteria</taxon>
        <taxon>Lysobacterales</taxon>
        <taxon>Rhodanobacteraceae</taxon>
        <taxon>Dokdonella</taxon>
    </lineage>
</organism>
<dbReference type="NCBIfam" id="TIGR00220">
    <property type="entry name" value="mscL"/>
    <property type="match status" value="1"/>
</dbReference>
<comment type="subcellular location">
    <subcellularLocation>
        <location evidence="12">Cell inner membrane</location>
        <topology evidence="12">Multi-pass membrane protein</topology>
    </subcellularLocation>
    <subcellularLocation>
        <location evidence="1">Cell membrane</location>
        <topology evidence="1">Multi-pass membrane protein</topology>
    </subcellularLocation>
</comment>
<proteinExistence type="inferred from homology"/>